<evidence type="ECO:0000313" key="1">
    <source>
        <dbReference type="EMBL" id="ABY83577.1"/>
    </source>
</evidence>
<sequence length="97" mass="11068">MSWRMRIRCRPGLPSGLRQGSGQHPEALDLLRTHTGQVQTDDRRHRAQVPYQVILTTDPDREAQALTAYAQAYDLPLDDRALFRLVPLGHLRAAARR</sequence>
<reference evidence="1" key="1">
    <citation type="journal article" date="2011" name="Acta Biochim. Biophys. Sin.">
        <title>Characterization of the multiple CRISPR loci on Streptomyces linear plasmid pSHK1.</title>
        <authorList>
            <person name="Guo P."/>
            <person name="Cheng Q."/>
            <person name="Xie P."/>
            <person name="Fan Y."/>
            <person name="Jiang W."/>
            <person name="Qin Z."/>
        </authorList>
    </citation>
    <scope>NUCLEOTIDE SEQUENCE</scope>
    <source>
        <strain evidence="1">HK1</strain>
        <plasmid evidence="1">pSHK1</plasmid>
    </source>
</reference>
<geneLocation type="plasmid" evidence="1">
    <name>pSHK1</name>
</geneLocation>
<keyword evidence="1" id="KW-0614">Plasmid</keyword>
<name>B0LUA9_9ACTN</name>
<accession>B0LUA9</accession>
<gene>
    <name evidence="1" type="ORF">pSHK1.108</name>
</gene>
<protein>
    <submittedName>
        <fullName evidence="1">Uncharacterized protein</fullName>
    </submittedName>
</protein>
<dbReference type="AlphaFoldDB" id="B0LUA9"/>
<dbReference type="EMBL" id="EU372836">
    <property type="protein sequence ID" value="ABY83577.1"/>
    <property type="molecule type" value="Genomic_DNA"/>
</dbReference>
<organism evidence="1">
    <name type="scientific">Streptomyces sp. HK1</name>
    <dbReference type="NCBI Taxonomy" id="405041"/>
    <lineage>
        <taxon>Bacteria</taxon>
        <taxon>Bacillati</taxon>
        <taxon>Actinomycetota</taxon>
        <taxon>Actinomycetes</taxon>
        <taxon>Kitasatosporales</taxon>
        <taxon>Streptomycetaceae</taxon>
        <taxon>Streptomyces</taxon>
    </lineage>
</organism>
<proteinExistence type="predicted"/>